<keyword evidence="4" id="KW-1185">Reference proteome</keyword>
<feature type="chain" id="PRO_5042118888" evidence="2">
    <location>
        <begin position="34"/>
        <end position="135"/>
    </location>
</feature>
<organism evidence="3 4">
    <name type="scientific">Mycolicibacterium moriokaense</name>
    <dbReference type="NCBI Taxonomy" id="39691"/>
    <lineage>
        <taxon>Bacteria</taxon>
        <taxon>Bacillati</taxon>
        <taxon>Actinomycetota</taxon>
        <taxon>Actinomycetes</taxon>
        <taxon>Mycobacteriales</taxon>
        <taxon>Mycobacteriaceae</taxon>
        <taxon>Mycolicibacterium</taxon>
    </lineage>
</organism>
<dbReference type="KEGG" id="mmor:MMOR_60940"/>
<dbReference type="AlphaFoldDB" id="A0AAD1HGW0"/>
<feature type="signal peptide" evidence="2">
    <location>
        <begin position="1"/>
        <end position="33"/>
    </location>
</feature>
<name>A0AAD1HGW0_9MYCO</name>
<keyword evidence="2" id="KW-0732">Signal</keyword>
<gene>
    <name evidence="3" type="ORF">MMOR_60940</name>
</gene>
<evidence type="ECO:0000256" key="1">
    <source>
        <dbReference type="SAM" id="MobiDB-lite"/>
    </source>
</evidence>
<evidence type="ECO:0000313" key="4">
    <source>
        <dbReference type="Proteomes" id="UP000466681"/>
    </source>
</evidence>
<dbReference type="RefSeq" id="WP_083152744.1">
    <property type="nucleotide sequence ID" value="NZ_AP022560.1"/>
</dbReference>
<dbReference type="EMBL" id="AP022560">
    <property type="protein sequence ID" value="BBX05158.1"/>
    <property type="molecule type" value="Genomic_DNA"/>
</dbReference>
<sequence length="135" mass="13751">MIKTRFATTAALFTFGLASMGSLVVTIAAPANADAAPSATVDGTAMSGTAGEAVDDARKVPEELAATTRGPNVAPVSTPGSAATQMHVLFPYSAAPHSEHNGQGHKGSNEQPHPRFPDAIVPVPEPIHGRSNSGR</sequence>
<accession>A0AAD1HGW0</accession>
<proteinExistence type="predicted"/>
<reference evidence="3 4" key="1">
    <citation type="journal article" date="2019" name="Emerg. Microbes Infect.">
        <title>Comprehensive subspecies identification of 175 nontuberculous mycobacteria species based on 7547 genomic profiles.</title>
        <authorList>
            <person name="Matsumoto Y."/>
            <person name="Kinjo T."/>
            <person name="Motooka D."/>
            <person name="Nabeya D."/>
            <person name="Jung N."/>
            <person name="Uechi K."/>
            <person name="Horii T."/>
            <person name="Iida T."/>
            <person name="Fujita J."/>
            <person name="Nakamura S."/>
        </authorList>
    </citation>
    <scope>NUCLEOTIDE SEQUENCE [LARGE SCALE GENOMIC DNA]</scope>
    <source>
        <strain evidence="3 4">JCM 6375</strain>
    </source>
</reference>
<feature type="region of interest" description="Disordered" evidence="1">
    <location>
        <begin position="92"/>
        <end position="135"/>
    </location>
</feature>
<protein>
    <submittedName>
        <fullName evidence="3">Uncharacterized protein</fullName>
    </submittedName>
</protein>
<dbReference type="Proteomes" id="UP000466681">
    <property type="component" value="Chromosome"/>
</dbReference>
<evidence type="ECO:0000313" key="3">
    <source>
        <dbReference type="EMBL" id="BBX05158.1"/>
    </source>
</evidence>
<evidence type="ECO:0000256" key="2">
    <source>
        <dbReference type="SAM" id="SignalP"/>
    </source>
</evidence>